<evidence type="ECO:0000256" key="4">
    <source>
        <dbReference type="ARBA" id="ARBA00022832"/>
    </source>
</evidence>
<dbReference type="SUPFAM" id="SSF56214">
    <property type="entry name" value="4'-phosphopantetheinyl transferase"/>
    <property type="match status" value="1"/>
</dbReference>
<evidence type="ECO:0000256" key="8">
    <source>
        <dbReference type="HAMAP-Rule" id="MF_00101"/>
    </source>
</evidence>
<evidence type="ECO:0000256" key="1">
    <source>
        <dbReference type="ARBA" id="ARBA00022516"/>
    </source>
</evidence>
<sequence length="114" mass="12692">MIIGIGCDIVEISRIANALNKPVIQRILSEKEQEIANQYPDKRKAEWIAGRFAAKEAIYKAIHKVVDCTISDIEVLQDDTGAPVCTCFDYDVMISIAHEKEYAIAYAMVLTKGS</sequence>
<feature type="domain" description="4'-phosphopantetheinyl transferase" evidence="9">
    <location>
        <begin position="4"/>
        <end position="107"/>
    </location>
</feature>
<reference evidence="10 11" key="1">
    <citation type="submission" date="2020-08" db="EMBL/GenBank/DDBJ databases">
        <authorList>
            <person name="Liu C."/>
            <person name="Sun Q."/>
        </authorList>
    </citation>
    <scope>NUCLEOTIDE SEQUENCE [LARGE SCALE GENOMIC DNA]</scope>
    <source>
        <strain evidence="10 11">NSJ-61</strain>
    </source>
</reference>
<dbReference type="GO" id="GO:0008897">
    <property type="term" value="F:holo-[acyl-carrier-protein] synthase activity"/>
    <property type="evidence" value="ECO:0007669"/>
    <property type="project" value="UniProtKB-UniRule"/>
</dbReference>
<accession>A0A7G9GK74</accession>
<protein>
    <recommendedName>
        <fullName evidence="8">Holo-[acyl-carrier-protein] synthase</fullName>
        <shortName evidence="8">Holo-ACP synthase</shortName>
        <ecNumber evidence="8">2.7.8.7</ecNumber>
    </recommendedName>
    <alternativeName>
        <fullName evidence="8">4'-phosphopantetheinyl transferase AcpS</fullName>
    </alternativeName>
</protein>
<comment type="cofactor">
    <cofactor evidence="8">
        <name>Mg(2+)</name>
        <dbReference type="ChEBI" id="CHEBI:18420"/>
    </cofactor>
</comment>
<evidence type="ECO:0000313" key="11">
    <source>
        <dbReference type="Proteomes" id="UP000515856"/>
    </source>
</evidence>
<dbReference type="GO" id="GO:0000287">
    <property type="term" value="F:magnesium ion binding"/>
    <property type="evidence" value="ECO:0007669"/>
    <property type="project" value="UniProtKB-UniRule"/>
</dbReference>
<comment type="similarity">
    <text evidence="8">Belongs to the P-Pant transferase superfamily. AcpS family.</text>
</comment>
<feature type="binding site" evidence="8">
    <location>
        <position position="56"/>
    </location>
    <ligand>
        <name>Mg(2+)</name>
        <dbReference type="ChEBI" id="CHEBI:18420"/>
    </ligand>
</feature>
<dbReference type="InterPro" id="IPR002582">
    <property type="entry name" value="ACPS"/>
</dbReference>
<proteinExistence type="inferred from homology"/>
<dbReference type="KEGG" id="ehn:H9Q80_13160"/>
<keyword evidence="1 8" id="KW-0444">Lipid biosynthesis</keyword>
<evidence type="ECO:0000313" key="10">
    <source>
        <dbReference type="EMBL" id="QNM11206.1"/>
    </source>
</evidence>
<dbReference type="HAMAP" id="MF_00101">
    <property type="entry name" value="AcpS"/>
    <property type="match status" value="1"/>
</dbReference>
<dbReference type="AlphaFoldDB" id="A0A7G9GK74"/>
<dbReference type="EMBL" id="CP060636">
    <property type="protein sequence ID" value="QNM11206.1"/>
    <property type="molecule type" value="Genomic_DNA"/>
</dbReference>
<comment type="subcellular location">
    <subcellularLocation>
        <location evidence="8">Cytoplasm</location>
    </subcellularLocation>
</comment>
<keyword evidence="8" id="KW-0963">Cytoplasm</keyword>
<evidence type="ECO:0000256" key="2">
    <source>
        <dbReference type="ARBA" id="ARBA00022679"/>
    </source>
</evidence>
<dbReference type="NCBIfam" id="TIGR00556">
    <property type="entry name" value="pantethn_trn"/>
    <property type="match status" value="1"/>
</dbReference>
<dbReference type="Pfam" id="PF01648">
    <property type="entry name" value="ACPS"/>
    <property type="match status" value="1"/>
</dbReference>
<name>A0A7G9GK74_9FIRM</name>
<comment type="function">
    <text evidence="8">Transfers the 4'-phosphopantetheine moiety from coenzyme A to a Ser of acyl-carrier-protein.</text>
</comment>
<evidence type="ECO:0000256" key="7">
    <source>
        <dbReference type="ARBA" id="ARBA00023160"/>
    </source>
</evidence>
<dbReference type="NCBIfam" id="TIGR00516">
    <property type="entry name" value="acpS"/>
    <property type="match status" value="1"/>
</dbReference>
<dbReference type="GO" id="GO:0005737">
    <property type="term" value="C:cytoplasm"/>
    <property type="evidence" value="ECO:0007669"/>
    <property type="project" value="UniProtKB-SubCell"/>
</dbReference>
<feature type="binding site" evidence="8">
    <location>
        <position position="8"/>
    </location>
    <ligand>
        <name>Mg(2+)</name>
        <dbReference type="ChEBI" id="CHEBI:18420"/>
    </ligand>
</feature>
<dbReference type="InterPro" id="IPR004568">
    <property type="entry name" value="Ppantetheine-prot_Trfase_dom"/>
</dbReference>
<evidence type="ECO:0000259" key="9">
    <source>
        <dbReference type="Pfam" id="PF01648"/>
    </source>
</evidence>
<keyword evidence="2 8" id="KW-0808">Transferase</keyword>
<comment type="catalytic activity">
    <reaction evidence="8">
        <text>apo-[ACP] + CoA = holo-[ACP] + adenosine 3',5'-bisphosphate + H(+)</text>
        <dbReference type="Rhea" id="RHEA:12068"/>
        <dbReference type="Rhea" id="RHEA-COMP:9685"/>
        <dbReference type="Rhea" id="RHEA-COMP:9690"/>
        <dbReference type="ChEBI" id="CHEBI:15378"/>
        <dbReference type="ChEBI" id="CHEBI:29999"/>
        <dbReference type="ChEBI" id="CHEBI:57287"/>
        <dbReference type="ChEBI" id="CHEBI:58343"/>
        <dbReference type="ChEBI" id="CHEBI:64479"/>
        <dbReference type="EC" id="2.7.8.7"/>
    </reaction>
</comment>
<keyword evidence="4 8" id="KW-0276">Fatty acid metabolism</keyword>
<dbReference type="RefSeq" id="WP_117451653.1">
    <property type="nucleotide sequence ID" value="NZ_CP060636.1"/>
</dbReference>
<evidence type="ECO:0000256" key="3">
    <source>
        <dbReference type="ARBA" id="ARBA00022723"/>
    </source>
</evidence>
<dbReference type="Proteomes" id="UP000515856">
    <property type="component" value="Chromosome"/>
</dbReference>
<dbReference type="InterPro" id="IPR037143">
    <property type="entry name" value="4-PPantetheinyl_Trfase_dom_sf"/>
</dbReference>
<keyword evidence="5 8" id="KW-0460">Magnesium</keyword>
<organism evidence="10 11">
    <name type="scientific">[Eubacterium] hominis</name>
    <dbReference type="NCBI Taxonomy" id="2764325"/>
    <lineage>
        <taxon>Bacteria</taxon>
        <taxon>Bacillati</taxon>
        <taxon>Bacillota</taxon>
        <taxon>Erysipelotrichia</taxon>
        <taxon>Erysipelotrichales</taxon>
        <taxon>Erysipelotrichaceae</taxon>
        <taxon>Amedibacillus</taxon>
    </lineage>
</organism>
<dbReference type="InterPro" id="IPR008278">
    <property type="entry name" value="4-PPantetheinyl_Trfase_dom"/>
</dbReference>
<dbReference type="GO" id="GO:0006633">
    <property type="term" value="P:fatty acid biosynthetic process"/>
    <property type="evidence" value="ECO:0007669"/>
    <property type="project" value="UniProtKB-UniRule"/>
</dbReference>
<keyword evidence="6 8" id="KW-0443">Lipid metabolism</keyword>
<dbReference type="EC" id="2.7.8.7" evidence="8"/>
<gene>
    <name evidence="8 10" type="primary">acpS</name>
    <name evidence="10" type="ORF">H9Q80_13160</name>
</gene>
<evidence type="ECO:0000256" key="6">
    <source>
        <dbReference type="ARBA" id="ARBA00023098"/>
    </source>
</evidence>
<evidence type="ECO:0000256" key="5">
    <source>
        <dbReference type="ARBA" id="ARBA00022842"/>
    </source>
</evidence>
<dbReference type="Gene3D" id="3.90.470.20">
    <property type="entry name" value="4'-phosphopantetheinyl transferase domain"/>
    <property type="match status" value="1"/>
</dbReference>
<keyword evidence="11" id="KW-1185">Reference proteome</keyword>
<keyword evidence="7 8" id="KW-0275">Fatty acid biosynthesis</keyword>
<keyword evidence="3 8" id="KW-0479">Metal-binding</keyword>